<evidence type="ECO:0000259" key="1">
    <source>
        <dbReference type="Pfam" id="PF02470"/>
    </source>
</evidence>
<dbReference type="InterPro" id="IPR003399">
    <property type="entry name" value="Mce/MlaD"/>
</dbReference>
<evidence type="ECO:0000313" key="2">
    <source>
        <dbReference type="EMBL" id="GAA3520347.1"/>
    </source>
</evidence>
<evidence type="ECO:0000313" key="3">
    <source>
        <dbReference type="Proteomes" id="UP001500301"/>
    </source>
</evidence>
<dbReference type="Pfam" id="PF02470">
    <property type="entry name" value="MlaD"/>
    <property type="match status" value="1"/>
</dbReference>
<dbReference type="NCBIfam" id="TIGR00996">
    <property type="entry name" value="Mtu_fam_mce"/>
    <property type="match status" value="1"/>
</dbReference>
<dbReference type="InterPro" id="IPR005693">
    <property type="entry name" value="Mce"/>
</dbReference>
<keyword evidence="3" id="KW-1185">Reference proteome</keyword>
<proteinExistence type="predicted"/>
<dbReference type="Proteomes" id="UP001500301">
    <property type="component" value="Unassembled WGS sequence"/>
</dbReference>
<dbReference type="PANTHER" id="PTHR33371:SF4">
    <property type="entry name" value="INTERMEMBRANE PHOSPHOLIPID TRANSPORT SYSTEM BINDING PROTEIN MLAD"/>
    <property type="match status" value="1"/>
</dbReference>
<dbReference type="RefSeq" id="WP_218232354.1">
    <property type="nucleotide sequence ID" value="NZ_BAABBB010000004.1"/>
</dbReference>
<dbReference type="InterPro" id="IPR052336">
    <property type="entry name" value="MlaD_Phospholipid_Transporter"/>
</dbReference>
<feature type="domain" description="Mce/MlaD" evidence="1">
    <location>
        <begin position="33"/>
        <end position="107"/>
    </location>
</feature>
<protein>
    <submittedName>
        <fullName evidence="2">MCE family protein</fullName>
    </submittedName>
</protein>
<name>A0ABP6UVI6_9ACTN</name>
<reference evidence="3" key="1">
    <citation type="journal article" date="2019" name="Int. J. Syst. Evol. Microbiol.">
        <title>The Global Catalogue of Microorganisms (GCM) 10K type strain sequencing project: providing services to taxonomists for standard genome sequencing and annotation.</title>
        <authorList>
            <consortium name="The Broad Institute Genomics Platform"/>
            <consortium name="The Broad Institute Genome Sequencing Center for Infectious Disease"/>
            <person name="Wu L."/>
            <person name="Ma J."/>
        </authorList>
    </citation>
    <scope>NUCLEOTIDE SEQUENCE [LARGE SCALE GENOMIC DNA]</scope>
    <source>
        <strain evidence="3">JCM 17460</strain>
    </source>
</reference>
<dbReference type="EMBL" id="BAABBB010000004">
    <property type="protein sequence ID" value="GAA3520347.1"/>
    <property type="molecule type" value="Genomic_DNA"/>
</dbReference>
<gene>
    <name evidence="2" type="ORF">GCM10022263_05290</name>
</gene>
<dbReference type="PANTHER" id="PTHR33371">
    <property type="entry name" value="INTERMEMBRANE PHOSPHOLIPID TRANSPORT SYSTEM BINDING PROTEIN MLAD-RELATED"/>
    <property type="match status" value="1"/>
</dbReference>
<organism evidence="2 3">
    <name type="scientific">Nocardioides daeguensis</name>
    <dbReference type="NCBI Taxonomy" id="908359"/>
    <lineage>
        <taxon>Bacteria</taxon>
        <taxon>Bacillati</taxon>
        <taxon>Actinomycetota</taxon>
        <taxon>Actinomycetes</taxon>
        <taxon>Propionibacteriales</taxon>
        <taxon>Nocardioidaceae</taxon>
        <taxon>Nocardioides</taxon>
    </lineage>
</organism>
<sequence>MTNLLRSSRALVVVGTVLALGLALLLWDGAGGKQTFTVQFASTSGLNVGDDVRVLGVRVGRVTEIEPGAERVDVTVEVDGDRRVPAEVKAAIVAPSLISGRFIQLSPAWTEGPTLESGAVVSVDRTAVPVEFDAVKEELTALATALGPDGPHAKKGALRKAVLTADENLAGTSAADLRASIANMRRASEGLSGGRTDLFATIRELNTFVANLVVHDQAVRGFTKELSGVSDLLDRNSDLLVDTVDDLATILPELRRFVRKHDGPLTTSLRAMDVLASTLAAKNKSLADIVHVAPGAVNQLMYTVEDSAITGRVVLANLDNTAQLLCGAIFGVGGTTDTCRSALGPLVELLGLGRVPGGTPDQRTDVPALEGGDE</sequence>
<comment type="caution">
    <text evidence="2">The sequence shown here is derived from an EMBL/GenBank/DDBJ whole genome shotgun (WGS) entry which is preliminary data.</text>
</comment>
<accession>A0ABP6UVI6</accession>